<accession>A0A3R7L3W2</accession>
<keyword evidence="1" id="KW-1133">Transmembrane helix</keyword>
<dbReference type="GeneID" id="40317906"/>
<feature type="transmembrane region" description="Helical" evidence="1">
    <location>
        <begin position="116"/>
        <end position="143"/>
    </location>
</feature>
<dbReference type="OrthoDB" id="270291at2759"/>
<dbReference type="AlphaFoldDB" id="A0A3R7L3W2"/>
<protein>
    <submittedName>
        <fullName evidence="2">Uncharacterized protein</fullName>
    </submittedName>
</protein>
<keyword evidence="3" id="KW-1185">Reference proteome</keyword>
<dbReference type="Proteomes" id="UP000284403">
    <property type="component" value="Unassembled WGS sequence"/>
</dbReference>
<evidence type="ECO:0000256" key="1">
    <source>
        <dbReference type="SAM" id="Phobius"/>
    </source>
</evidence>
<evidence type="ECO:0000313" key="3">
    <source>
        <dbReference type="Proteomes" id="UP000284403"/>
    </source>
</evidence>
<feature type="transmembrane region" description="Helical" evidence="1">
    <location>
        <begin position="183"/>
        <end position="202"/>
    </location>
</feature>
<dbReference type="RefSeq" id="XP_029228730.1">
    <property type="nucleotide sequence ID" value="XM_029371207.1"/>
</dbReference>
<gene>
    <name evidence="2" type="ORF">Tco025E_04295</name>
</gene>
<keyword evidence="1" id="KW-0472">Membrane</keyword>
<name>A0A3R7L3W2_9TRYP</name>
<feature type="transmembrane region" description="Helical" evidence="1">
    <location>
        <begin position="155"/>
        <end position="176"/>
    </location>
</feature>
<sequence length="238" mass="26298">MISERDWRVVGTYRWRSVSQLHANSEEACLYDDARPLESIPVIFYDTRQEDGEILAPRYVARKVSVPQGSSQKVKVVSGCARPQDTTPVVPLDPCLNCGAAATASGSRRRPEKSPLVVGTTLPLPLHTIFFLPITLLLADIAVTAAGMTRTTTGAPVTVVCCLVALGPDVIAIALILKRNSSFTFLAVHVVLWPCFVFLFLLPFLSMLFIIHVIISVILLLFIVRFRLSTYTTFFTFQ</sequence>
<feature type="transmembrane region" description="Helical" evidence="1">
    <location>
        <begin position="208"/>
        <end position="228"/>
    </location>
</feature>
<proteinExistence type="predicted"/>
<keyword evidence="1" id="KW-0812">Transmembrane</keyword>
<dbReference type="EMBL" id="MKKU01000213">
    <property type="protein sequence ID" value="RNF19162.1"/>
    <property type="molecule type" value="Genomic_DNA"/>
</dbReference>
<organism evidence="2 3">
    <name type="scientific">Trypanosoma conorhini</name>
    <dbReference type="NCBI Taxonomy" id="83891"/>
    <lineage>
        <taxon>Eukaryota</taxon>
        <taxon>Discoba</taxon>
        <taxon>Euglenozoa</taxon>
        <taxon>Kinetoplastea</taxon>
        <taxon>Metakinetoplastina</taxon>
        <taxon>Trypanosomatida</taxon>
        <taxon>Trypanosomatidae</taxon>
        <taxon>Trypanosoma</taxon>
    </lineage>
</organism>
<reference evidence="2 3" key="1">
    <citation type="journal article" date="2018" name="BMC Genomics">
        <title>Genomic comparison of Trypanosoma conorhini and Trypanosoma rangeli to Trypanosoma cruzi strains of high and low virulence.</title>
        <authorList>
            <person name="Bradwell K.R."/>
            <person name="Koparde V.N."/>
            <person name="Matveyev A.V."/>
            <person name="Serrano M.G."/>
            <person name="Alves J.M."/>
            <person name="Parikh H."/>
            <person name="Huang B."/>
            <person name="Lee V."/>
            <person name="Espinosa-Alvarez O."/>
            <person name="Ortiz P.A."/>
            <person name="Costa-Martins A.G."/>
            <person name="Teixeira M.M."/>
            <person name="Buck G.A."/>
        </authorList>
    </citation>
    <scope>NUCLEOTIDE SEQUENCE [LARGE SCALE GENOMIC DNA]</scope>
    <source>
        <strain evidence="2 3">025E</strain>
    </source>
</reference>
<comment type="caution">
    <text evidence="2">The sequence shown here is derived from an EMBL/GenBank/DDBJ whole genome shotgun (WGS) entry which is preliminary data.</text>
</comment>
<evidence type="ECO:0000313" key="2">
    <source>
        <dbReference type="EMBL" id="RNF19162.1"/>
    </source>
</evidence>